<dbReference type="Pfam" id="PF00931">
    <property type="entry name" value="NB-ARC"/>
    <property type="match status" value="1"/>
</dbReference>
<feature type="domain" description="EF-hand" evidence="3">
    <location>
        <begin position="244"/>
        <end position="279"/>
    </location>
</feature>
<dbReference type="InterPro" id="IPR002182">
    <property type="entry name" value="NB-ARC"/>
</dbReference>
<dbReference type="GO" id="GO:0043531">
    <property type="term" value="F:ADP binding"/>
    <property type="evidence" value="ECO:0007669"/>
    <property type="project" value="InterPro"/>
</dbReference>
<dbReference type="Gene3D" id="1.10.10.10">
    <property type="entry name" value="Winged helix-like DNA-binding domain superfamily/Winged helix DNA-binding domain"/>
    <property type="match status" value="1"/>
</dbReference>
<dbReference type="InterPro" id="IPR036388">
    <property type="entry name" value="WH-like_DNA-bd_sf"/>
</dbReference>
<dbReference type="FunFam" id="1.10.10.10:FF:000322">
    <property type="entry name" value="Probable disease resistance protein At1g63360"/>
    <property type="match status" value="1"/>
</dbReference>
<dbReference type="EMBL" id="JANJYJ010000004">
    <property type="protein sequence ID" value="KAK3220150.1"/>
    <property type="molecule type" value="Genomic_DNA"/>
</dbReference>
<dbReference type="PANTHER" id="PTHR36766:SF40">
    <property type="entry name" value="DISEASE RESISTANCE PROTEIN RGA3"/>
    <property type="match status" value="1"/>
</dbReference>
<dbReference type="InterPro" id="IPR058922">
    <property type="entry name" value="WHD_DRP"/>
</dbReference>
<keyword evidence="5" id="KW-1185">Reference proteome</keyword>
<dbReference type="InterPro" id="IPR055414">
    <property type="entry name" value="LRR_R13L4/SHOC2-like"/>
</dbReference>
<dbReference type="AlphaFoldDB" id="A0AAE0EB97"/>
<dbReference type="Pfam" id="PF23559">
    <property type="entry name" value="WHD_DRP"/>
    <property type="match status" value="1"/>
</dbReference>
<dbReference type="InterPro" id="IPR042197">
    <property type="entry name" value="Apaf_helical"/>
</dbReference>
<name>A0AAE0EB97_9ROSI</name>
<evidence type="ECO:0000256" key="2">
    <source>
        <dbReference type="ARBA" id="ARBA00022821"/>
    </source>
</evidence>
<dbReference type="PRINTS" id="PR00364">
    <property type="entry name" value="DISEASERSIST"/>
</dbReference>
<evidence type="ECO:0000313" key="5">
    <source>
        <dbReference type="Proteomes" id="UP001281410"/>
    </source>
</evidence>
<dbReference type="Proteomes" id="UP001281410">
    <property type="component" value="Unassembled WGS sequence"/>
</dbReference>
<keyword evidence="1" id="KW-0677">Repeat</keyword>
<reference evidence="4" key="1">
    <citation type="journal article" date="2023" name="Plant J.">
        <title>Genome sequences and population genomics provide insights into the demographic history, inbreeding, and mutation load of two 'living fossil' tree species of Dipteronia.</title>
        <authorList>
            <person name="Feng Y."/>
            <person name="Comes H.P."/>
            <person name="Chen J."/>
            <person name="Zhu S."/>
            <person name="Lu R."/>
            <person name="Zhang X."/>
            <person name="Li P."/>
            <person name="Qiu J."/>
            <person name="Olsen K.M."/>
            <person name="Qiu Y."/>
        </authorList>
    </citation>
    <scope>NUCLEOTIDE SEQUENCE</scope>
    <source>
        <strain evidence="4">NBL</strain>
    </source>
</reference>
<dbReference type="SUPFAM" id="SSF52540">
    <property type="entry name" value="P-loop containing nucleoside triphosphate hydrolases"/>
    <property type="match status" value="1"/>
</dbReference>
<protein>
    <recommendedName>
        <fullName evidence="3">EF-hand domain-containing protein</fullName>
    </recommendedName>
</protein>
<comment type="caution">
    <text evidence="4">The sequence shown here is derived from an EMBL/GenBank/DDBJ whole genome shotgun (WGS) entry which is preliminary data.</text>
</comment>
<proteinExistence type="predicted"/>
<dbReference type="InterPro" id="IPR032675">
    <property type="entry name" value="LRR_dom_sf"/>
</dbReference>
<dbReference type="Gene3D" id="1.10.8.430">
    <property type="entry name" value="Helical domain of apoptotic protease-activating factors"/>
    <property type="match status" value="1"/>
</dbReference>
<keyword evidence="2" id="KW-0611">Plant defense</keyword>
<dbReference type="GO" id="GO:0005509">
    <property type="term" value="F:calcium ion binding"/>
    <property type="evidence" value="ECO:0007669"/>
    <property type="project" value="InterPro"/>
</dbReference>
<dbReference type="Gene3D" id="3.40.50.300">
    <property type="entry name" value="P-loop containing nucleotide triphosphate hydrolases"/>
    <property type="match status" value="1"/>
</dbReference>
<dbReference type="InterPro" id="IPR002048">
    <property type="entry name" value="EF_hand_dom"/>
</dbReference>
<dbReference type="PANTHER" id="PTHR36766">
    <property type="entry name" value="PLANT BROAD-SPECTRUM MILDEW RESISTANCE PROTEIN RPW8"/>
    <property type="match status" value="1"/>
</dbReference>
<dbReference type="InterPro" id="IPR027417">
    <property type="entry name" value="P-loop_NTPase"/>
</dbReference>
<dbReference type="SUPFAM" id="SSF52058">
    <property type="entry name" value="L domain-like"/>
    <property type="match status" value="1"/>
</dbReference>
<dbReference type="GO" id="GO:0006952">
    <property type="term" value="P:defense response"/>
    <property type="evidence" value="ECO:0007669"/>
    <property type="project" value="UniProtKB-KW"/>
</dbReference>
<evidence type="ECO:0000313" key="4">
    <source>
        <dbReference type="EMBL" id="KAK3220150.1"/>
    </source>
</evidence>
<dbReference type="Pfam" id="PF23598">
    <property type="entry name" value="LRR_14"/>
    <property type="match status" value="1"/>
</dbReference>
<organism evidence="4 5">
    <name type="scientific">Dipteronia sinensis</name>
    <dbReference type="NCBI Taxonomy" id="43782"/>
    <lineage>
        <taxon>Eukaryota</taxon>
        <taxon>Viridiplantae</taxon>
        <taxon>Streptophyta</taxon>
        <taxon>Embryophyta</taxon>
        <taxon>Tracheophyta</taxon>
        <taxon>Spermatophyta</taxon>
        <taxon>Magnoliopsida</taxon>
        <taxon>eudicotyledons</taxon>
        <taxon>Gunneridae</taxon>
        <taxon>Pentapetalae</taxon>
        <taxon>rosids</taxon>
        <taxon>malvids</taxon>
        <taxon>Sapindales</taxon>
        <taxon>Sapindaceae</taxon>
        <taxon>Hippocastanoideae</taxon>
        <taxon>Acereae</taxon>
        <taxon>Dipteronia</taxon>
    </lineage>
</organism>
<evidence type="ECO:0000259" key="3">
    <source>
        <dbReference type="PROSITE" id="PS50222"/>
    </source>
</evidence>
<gene>
    <name evidence="4" type="ORF">Dsin_014120</name>
</gene>
<sequence length="774" mass="89603">MKIWVCVSDPFEEIRIGKAILESIRNEAPNLNEFQTLLKNIHESIEDKKFLLVLDDVWTEDSSKWEKLKNCLKYGSKDSRVLVTTRNRKVAEVVGSSNFIEVKMLSDDKCWTLFSRISFRGRSNEECQKLENVGRRIVKKCKGLPLAVKTLAGLLYFKKTIEEWQSVLDSEMWELEEVENKIFPPLLISYFYLPSELKRCFLYCAIFPKDYDISKDELIKLWMTQDYLKPNQNKDMELVGEEYFEKLAMRSFFQDFDKDEDGSIITCKMHDMVHDLAQYLVKNKCFYVEVDDNGEFRLNSYYEKAHHSMIVLKGKTSFPISIFYENKLRSLIFKHLGYGQRMGIDTSKLFDHLTCLRALHFGNNSIKDVSIGVNKLIHLRYLNISRNYGIIELPKTVCELYNLQTLNIEGCTNLKKLPEEIGKLVNLRHLINSSYLEYMPKGIERLTCLRTLSVVVMSGDKKACKFECLRNLNHLGRELWMTCRGGVDVGEINKAGFKNKTKLVILMIDLSSEEGVSNTNEEALEDFQPAPNLEALSLCGYWGASRLSLNWMMSLTKLRKLYLKSWSGFIRLSLGKLSCLESLWIMEMKSVKSLDDEFVRMESDNISSFSSSSLLIAFPKLQSLEFYKMEVWEEWDCGASGRGEEQIKIMPCLRSLTIDECPKLKTLPDYLLQSTTLEELDIPLYPILQRRYRVETAENWVKDCGIPKIRIYENPMISDDLESSSPSVVSFHDDVEDQTETAHMSAIHRAVSLHDNVENRLSQTQTEITDVIDS</sequence>
<evidence type="ECO:0000256" key="1">
    <source>
        <dbReference type="ARBA" id="ARBA00022737"/>
    </source>
</evidence>
<accession>A0AAE0EB97</accession>
<dbReference type="PROSITE" id="PS50222">
    <property type="entry name" value="EF_HAND_2"/>
    <property type="match status" value="1"/>
</dbReference>
<dbReference type="Gene3D" id="3.80.10.10">
    <property type="entry name" value="Ribonuclease Inhibitor"/>
    <property type="match status" value="2"/>
</dbReference>